<evidence type="ECO:0000256" key="13">
    <source>
        <dbReference type="ARBA" id="ARBA00023136"/>
    </source>
</evidence>
<keyword evidence="6 14" id="KW-0349">Heme</keyword>
<dbReference type="Proteomes" id="UP000079169">
    <property type="component" value="Unplaced"/>
</dbReference>
<dbReference type="PRINTS" id="PR00465">
    <property type="entry name" value="EP450IV"/>
</dbReference>
<keyword evidence="9" id="KW-0492">Microsome</keyword>
<dbReference type="InterPro" id="IPR050196">
    <property type="entry name" value="Cytochrome_P450_Monoox"/>
</dbReference>
<evidence type="ECO:0000313" key="15">
    <source>
        <dbReference type="Proteomes" id="UP000079169"/>
    </source>
</evidence>
<dbReference type="PaxDb" id="121845-A0A3Q0J0G1"/>
<keyword evidence="12" id="KW-0503">Monooxygenase</keyword>
<dbReference type="STRING" id="121845.A0A3Q0J0G1"/>
<evidence type="ECO:0000256" key="8">
    <source>
        <dbReference type="ARBA" id="ARBA00022824"/>
    </source>
</evidence>
<proteinExistence type="inferred from homology"/>
<protein>
    <submittedName>
        <fullName evidence="16">Cytochrome P450 4C1-like</fullName>
    </submittedName>
</protein>
<keyword evidence="13" id="KW-0472">Membrane</keyword>
<evidence type="ECO:0000256" key="9">
    <source>
        <dbReference type="ARBA" id="ARBA00022848"/>
    </source>
</evidence>
<evidence type="ECO:0000256" key="11">
    <source>
        <dbReference type="ARBA" id="ARBA00023004"/>
    </source>
</evidence>
<dbReference type="PANTHER" id="PTHR24291">
    <property type="entry name" value="CYTOCHROME P450 FAMILY 4"/>
    <property type="match status" value="1"/>
</dbReference>
<dbReference type="PRINTS" id="PR00385">
    <property type="entry name" value="P450"/>
</dbReference>
<dbReference type="PANTHER" id="PTHR24291:SF189">
    <property type="entry name" value="CYTOCHROME P450 4C3-RELATED"/>
    <property type="match status" value="1"/>
</dbReference>
<comment type="subcellular location">
    <subcellularLocation>
        <location evidence="4">Endoplasmic reticulum membrane</location>
        <topology evidence="4">Peripheral membrane protein</topology>
    </subcellularLocation>
    <subcellularLocation>
        <location evidence="3">Microsome membrane</location>
        <topology evidence="3">Peripheral membrane protein</topology>
    </subcellularLocation>
</comment>
<keyword evidence="15" id="KW-1185">Reference proteome</keyword>
<evidence type="ECO:0000256" key="12">
    <source>
        <dbReference type="ARBA" id="ARBA00023033"/>
    </source>
</evidence>
<dbReference type="SUPFAM" id="SSF48264">
    <property type="entry name" value="Cytochrome P450"/>
    <property type="match status" value="2"/>
</dbReference>
<comment type="cofactor">
    <cofactor evidence="1 14">
        <name>heme</name>
        <dbReference type="ChEBI" id="CHEBI:30413"/>
    </cofactor>
</comment>
<dbReference type="AlphaFoldDB" id="A0A3Q0J0G1"/>
<dbReference type="InterPro" id="IPR001128">
    <property type="entry name" value="Cyt_P450"/>
</dbReference>
<dbReference type="GO" id="GO:0005789">
    <property type="term" value="C:endoplasmic reticulum membrane"/>
    <property type="evidence" value="ECO:0007669"/>
    <property type="project" value="UniProtKB-SubCell"/>
</dbReference>
<dbReference type="GO" id="GO:0020037">
    <property type="term" value="F:heme binding"/>
    <property type="evidence" value="ECO:0007669"/>
    <property type="project" value="InterPro"/>
</dbReference>
<dbReference type="KEGG" id="dci:113468870"/>
<comment type="function">
    <text evidence="2">May be involved in the metabolism of insect hormones and in the breakdown of synthetic insecticides.</text>
</comment>
<dbReference type="InterPro" id="IPR002403">
    <property type="entry name" value="Cyt_P450_E_grp-IV"/>
</dbReference>
<evidence type="ECO:0000256" key="3">
    <source>
        <dbReference type="ARBA" id="ARBA00004174"/>
    </source>
</evidence>
<evidence type="ECO:0000256" key="1">
    <source>
        <dbReference type="ARBA" id="ARBA00001971"/>
    </source>
</evidence>
<dbReference type="RefSeq" id="XP_026681931.1">
    <property type="nucleotide sequence ID" value="XM_026826130.1"/>
</dbReference>
<evidence type="ECO:0000256" key="4">
    <source>
        <dbReference type="ARBA" id="ARBA00004406"/>
    </source>
</evidence>
<reference evidence="16" key="1">
    <citation type="submission" date="2025-08" db="UniProtKB">
        <authorList>
            <consortium name="RefSeq"/>
        </authorList>
    </citation>
    <scope>IDENTIFICATION</scope>
</reference>
<gene>
    <name evidence="16" type="primary">LOC113468870</name>
</gene>
<keyword evidence="8" id="KW-0256">Endoplasmic reticulum</keyword>
<name>A0A3Q0J0G1_DIACI</name>
<dbReference type="GO" id="GO:0004497">
    <property type="term" value="F:monooxygenase activity"/>
    <property type="evidence" value="ECO:0007669"/>
    <property type="project" value="UniProtKB-KW"/>
</dbReference>
<evidence type="ECO:0000256" key="2">
    <source>
        <dbReference type="ARBA" id="ARBA00003690"/>
    </source>
</evidence>
<sequence>MIPFVSSRSLMIFEAYEEVISILGTDKTKEPSYEDLQNMRYVEMIIKESLRLYPPVPVVGRQIITDHETFEDLKLPRGAGMVVNVYTIHRDPNYYPDPNKFDPDRFLPGEAAKRPVGSYVPFPLQNDTDSAYEEVVSILGTDKTKEPSYEDLQNMRYVEMIIKESLRLYPPVPLVARQIITDNERYEDLDLPRGASMVVNIYTVHRDSTYYPEPNKFDPDRFLPGEAAKRPVGSFVPFLVGPRDCLGKKYAMLQMKTVASTILRP</sequence>
<dbReference type="GO" id="GO:0016705">
    <property type="term" value="F:oxidoreductase activity, acting on paired donors, with incorporation or reduction of molecular oxygen"/>
    <property type="evidence" value="ECO:0007669"/>
    <property type="project" value="InterPro"/>
</dbReference>
<dbReference type="Pfam" id="PF00067">
    <property type="entry name" value="p450"/>
    <property type="match status" value="2"/>
</dbReference>
<evidence type="ECO:0000256" key="7">
    <source>
        <dbReference type="ARBA" id="ARBA00022723"/>
    </source>
</evidence>
<feature type="binding site" description="axial binding residue" evidence="14">
    <location>
        <position position="245"/>
    </location>
    <ligand>
        <name>heme</name>
        <dbReference type="ChEBI" id="CHEBI:30413"/>
    </ligand>
    <ligandPart>
        <name>Fe</name>
        <dbReference type="ChEBI" id="CHEBI:18248"/>
    </ligandPart>
</feature>
<evidence type="ECO:0000256" key="14">
    <source>
        <dbReference type="PIRSR" id="PIRSR602403-1"/>
    </source>
</evidence>
<keyword evidence="11 14" id="KW-0408">Iron</keyword>
<accession>A0A3Q0J0G1</accession>
<evidence type="ECO:0000256" key="5">
    <source>
        <dbReference type="ARBA" id="ARBA00010617"/>
    </source>
</evidence>
<comment type="similarity">
    <text evidence="5">Belongs to the cytochrome P450 family.</text>
</comment>
<evidence type="ECO:0000313" key="16">
    <source>
        <dbReference type="RefSeq" id="XP_026681931.1"/>
    </source>
</evidence>
<keyword evidence="10" id="KW-0560">Oxidoreductase</keyword>
<dbReference type="InterPro" id="IPR036396">
    <property type="entry name" value="Cyt_P450_sf"/>
</dbReference>
<dbReference type="GO" id="GO:0005506">
    <property type="term" value="F:iron ion binding"/>
    <property type="evidence" value="ECO:0007669"/>
    <property type="project" value="InterPro"/>
</dbReference>
<organism evidence="15 16">
    <name type="scientific">Diaphorina citri</name>
    <name type="common">Asian citrus psyllid</name>
    <dbReference type="NCBI Taxonomy" id="121845"/>
    <lineage>
        <taxon>Eukaryota</taxon>
        <taxon>Metazoa</taxon>
        <taxon>Ecdysozoa</taxon>
        <taxon>Arthropoda</taxon>
        <taxon>Hexapoda</taxon>
        <taxon>Insecta</taxon>
        <taxon>Pterygota</taxon>
        <taxon>Neoptera</taxon>
        <taxon>Paraneoptera</taxon>
        <taxon>Hemiptera</taxon>
        <taxon>Sternorrhyncha</taxon>
        <taxon>Psylloidea</taxon>
        <taxon>Psyllidae</taxon>
        <taxon>Diaphorininae</taxon>
        <taxon>Diaphorina</taxon>
    </lineage>
</organism>
<keyword evidence="7 14" id="KW-0479">Metal-binding</keyword>
<evidence type="ECO:0000256" key="6">
    <source>
        <dbReference type="ARBA" id="ARBA00022617"/>
    </source>
</evidence>
<dbReference type="GeneID" id="113468870"/>
<dbReference type="Gene3D" id="1.10.630.10">
    <property type="entry name" value="Cytochrome P450"/>
    <property type="match status" value="2"/>
</dbReference>
<evidence type="ECO:0000256" key="10">
    <source>
        <dbReference type="ARBA" id="ARBA00023002"/>
    </source>
</evidence>